<dbReference type="RefSeq" id="WP_341365750.1">
    <property type="nucleotide sequence ID" value="NZ_CP150951.2"/>
</dbReference>
<reference evidence="4" key="1">
    <citation type="submission" date="2024-04" db="EMBL/GenBank/DDBJ databases">
        <title>Phylogenomic analyses of a clade within the roseobacter group suggest taxonomic reassignments of species of the genera Aestuariivita, Citreicella, Loktanella, Nautella, Pelagibaca, Ruegeria, Thalassobius, Thiobacimonas and Tropicibacter, and the proposal o.</title>
        <authorList>
            <person name="Jeon C.O."/>
        </authorList>
    </citation>
    <scope>NUCLEOTIDE SEQUENCE [LARGE SCALE GENOMIC DNA]</scope>
    <source>
        <strain evidence="4">BS5-3</strain>
    </source>
</reference>
<dbReference type="Proteomes" id="UP001440612">
    <property type="component" value="Chromosome"/>
</dbReference>
<dbReference type="Pfam" id="PF11845">
    <property type="entry name" value="Tll0287-like"/>
    <property type="match status" value="1"/>
</dbReference>
<organism evidence="3 4">
    <name type="scientific">Yoonia phaeophyticola</name>
    <dbReference type="NCBI Taxonomy" id="3137369"/>
    <lineage>
        <taxon>Bacteria</taxon>
        <taxon>Pseudomonadati</taxon>
        <taxon>Pseudomonadota</taxon>
        <taxon>Alphaproteobacteria</taxon>
        <taxon>Rhodobacterales</taxon>
        <taxon>Paracoccaceae</taxon>
        <taxon>Yoonia</taxon>
    </lineage>
</organism>
<feature type="chain" id="PRO_5045978002" evidence="1">
    <location>
        <begin position="20"/>
        <end position="191"/>
    </location>
</feature>
<keyword evidence="1" id="KW-0732">Signal</keyword>
<gene>
    <name evidence="3" type="ORF">AABB29_11960</name>
</gene>
<evidence type="ECO:0000259" key="2">
    <source>
        <dbReference type="Pfam" id="PF11845"/>
    </source>
</evidence>
<feature type="signal peptide" evidence="1">
    <location>
        <begin position="1"/>
        <end position="19"/>
    </location>
</feature>
<evidence type="ECO:0000313" key="4">
    <source>
        <dbReference type="Proteomes" id="UP001440612"/>
    </source>
</evidence>
<dbReference type="EMBL" id="CP150951">
    <property type="protein sequence ID" value="WZC47630.1"/>
    <property type="molecule type" value="Genomic_DNA"/>
</dbReference>
<accession>A0ABZ2V172</accession>
<evidence type="ECO:0000313" key="3">
    <source>
        <dbReference type="EMBL" id="WZC47630.1"/>
    </source>
</evidence>
<proteinExistence type="predicted"/>
<keyword evidence="4" id="KW-1185">Reference proteome</keyword>
<dbReference type="InterPro" id="IPR021796">
    <property type="entry name" value="Tll0287-like_dom"/>
</dbReference>
<name>A0ABZ2V172_9RHOB</name>
<feature type="domain" description="Tll0287-like" evidence="2">
    <location>
        <begin position="21"/>
        <end position="184"/>
    </location>
</feature>
<sequence>MKLKATVAICVSLAAPVTAEEVQDLAQEGGQVIVQLAGALQAELQSAMQAGGPVAAVDLCNIEAQSITYDISDANEGWEISRSSHRLRNPANAPDAYTAAAIDDFLNRLDAGEDPQTLVRAEIIEQDDQRVFRMTRAIPTAGVCLTCHGASEVSAEVADILADRYPEDMARGFSEGDMRGVFVLSKVLDAG</sequence>
<protein>
    <submittedName>
        <fullName evidence="3">DUF3365 domain-containing protein</fullName>
    </submittedName>
</protein>
<evidence type="ECO:0000256" key="1">
    <source>
        <dbReference type="SAM" id="SignalP"/>
    </source>
</evidence>